<protein>
    <submittedName>
        <fullName evidence="1">Uncharacterized protein</fullName>
    </submittedName>
</protein>
<dbReference type="EMBL" id="AATLZG010000009">
    <property type="protein sequence ID" value="EFM8154068.1"/>
    <property type="molecule type" value="Genomic_DNA"/>
</dbReference>
<accession>A0A828NQA5</accession>
<dbReference type="Proteomes" id="UP000555763">
    <property type="component" value="Unassembled WGS sequence"/>
</dbReference>
<evidence type="ECO:0000313" key="1">
    <source>
        <dbReference type="EMBL" id="EFM8154068.1"/>
    </source>
</evidence>
<evidence type="ECO:0000313" key="2">
    <source>
        <dbReference type="Proteomes" id="UP000555763"/>
    </source>
</evidence>
<gene>
    <name evidence="1" type="ORF">A5U30_001663</name>
</gene>
<sequence length="300" mass="34308">MKKEDLKALRDAAKNTVYDDKGCDLEAFHALVTPPVIIKLIAHIEQLEKKLDEIQTSEVSPKAWLNNLTGEVCSIDAMPDARNDRETYTPLYPAWQRIAAADDNGRVAWMYTHKKAGYRIPTMTTWDSLAEERGGSLEKYDVSPLFTVPQIPPVKTEKDAYPDVQVSWDATRHYANGWNACRQAMLTTAEKVLDVRIPEYIGRWLSAALHDQNSCEEMKNDIRRFLAEYHHVPSKYNGWRLVPNKLTEQMKYRIVPLLATIKPRSGDEYDGSGENAQFLDWVWTQLLKAAKFAYEDSVNG</sequence>
<dbReference type="AlphaFoldDB" id="A0A828NQA5"/>
<organism evidence="1 2">
    <name type="scientific">Escherichia coli</name>
    <dbReference type="NCBI Taxonomy" id="562"/>
    <lineage>
        <taxon>Bacteria</taxon>
        <taxon>Pseudomonadati</taxon>
        <taxon>Pseudomonadota</taxon>
        <taxon>Gammaproteobacteria</taxon>
        <taxon>Enterobacterales</taxon>
        <taxon>Enterobacteriaceae</taxon>
        <taxon>Escherichia</taxon>
    </lineage>
</organism>
<reference evidence="1 2" key="1">
    <citation type="submission" date="2020-02" db="EMBL/GenBank/DDBJ databases">
        <authorList>
            <consortium name="PulseNet: The National Subtyping Network for Foodborne Disease Surveillance"/>
            <person name="Tarr C.L."/>
            <person name="Trees E."/>
            <person name="Katz L.S."/>
            <person name="Carleton-Romer H.A."/>
            <person name="Stroika S."/>
            <person name="Kucerova Z."/>
            <person name="Roache K.F."/>
            <person name="Sabol A.L."/>
            <person name="Besser J."/>
            <person name="Gerner-Smidt P."/>
        </authorList>
    </citation>
    <scope>NUCLEOTIDE SEQUENCE [LARGE SCALE GENOMIC DNA]</scope>
    <source>
        <strain evidence="1 2">PNUSAE002719</strain>
    </source>
</reference>
<comment type="caution">
    <text evidence="1">The sequence shown here is derived from an EMBL/GenBank/DDBJ whole genome shotgun (WGS) entry which is preliminary data.</text>
</comment>
<name>A0A828NQA5_ECOLX</name>
<dbReference type="RefSeq" id="WP_332378734.1">
    <property type="nucleotide sequence ID" value="NZ_JAVDCF010000002.1"/>
</dbReference>
<proteinExistence type="predicted"/>